<dbReference type="InterPro" id="IPR055066">
    <property type="entry name" value="AASDHPPT_N"/>
</dbReference>
<dbReference type="RefSeq" id="WP_284680834.1">
    <property type="nucleotide sequence ID" value="NZ_CP060096.1"/>
</dbReference>
<dbReference type="Pfam" id="PF01648">
    <property type="entry name" value="ACPS"/>
    <property type="match status" value="1"/>
</dbReference>
<feature type="domain" description="4'-phosphopantetheinyl transferase" evidence="6">
    <location>
        <begin position="104"/>
        <end position="205"/>
    </location>
</feature>
<dbReference type="AlphaFoldDB" id="A0A975AX56"/>
<dbReference type="KEGG" id="aaut:ACETAC_04385"/>
<dbReference type="InterPro" id="IPR004568">
    <property type="entry name" value="Ppantetheine-prot_Trfase_dom"/>
</dbReference>
<evidence type="ECO:0000256" key="1">
    <source>
        <dbReference type="ARBA" id="ARBA00001946"/>
    </source>
</evidence>
<keyword evidence="5" id="KW-0460">Magnesium</keyword>
<dbReference type="EMBL" id="CP060096">
    <property type="protein sequence ID" value="QSZ28096.1"/>
    <property type="molecule type" value="Genomic_DNA"/>
</dbReference>
<dbReference type="InterPro" id="IPR050559">
    <property type="entry name" value="P-Pant_transferase_sf"/>
</dbReference>
<sequence length="238" mass="28408">MIKIYGIKLRDKIKKEFFDNYIIYVSKEKRERIRRFRRLDDAVRSLMGDIIVRIAICQETGLKNEDLIFYKNKYGKPCLKNNCNVQFNISHSGDWIIAAIHDLPIGVDIQKIQPVNMDIAKRFFTLDEYKEIMRKDNEERLSYFYELWVLKESYIKAVGKGMNIPLNSFCFQIQENKIIFKSKNEVKKHCFKLYNLDKNYKMAVCAAINDFPDHIEIKDLDRLHEELLLMGRNREGYN</sequence>
<evidence type="ECO:0000259" key="7">
    <source>
        <dbReference type="Pfam" id="PF22624"/>
    </source>
</evidence>
<protein>
    <submittedName>
        <fullName evidence="8">4'-phosphopantetheinyl transferase superfamily protein</fullName>
    </submittedName>
</protein>
<evidence type="ECO:0000313" key="8">
    <source>
        <dbReference type="EMBL" id="QSZ28096.1"/>
    </source>
</evidence>
<dbReference type="Proteomes" id="UP000671913">
    <property type="component" value="Chromosome"/>
</dbReference>
<evidence type="ECO:0000256" key="4">
    <source>
        <dbReference type="ARBA" id="ARBA00022723"/>
    </source>
</evidence>
<dbReference type="GO" id="GO:0005829">
    <property type="term" value="C:cytosol"/>
    <property type="evidence" value="ECO:0007669"/>
    <property type="project" value="TreeGrafter"/>
</dbReference>
<dbReference type="Gene3D" id="3.90.470.20">
    <property type="entry name" value="4'-phosphopantetheinyl transferase domain"/>
    <property type="match status" value="2"/>
</dbReference>
<evidence type="ECO:0000256" key="2">
    <source>
        <dbReference type="ARBA" id="ARBA00010990"/>
    </source>
</evidence>
<dbReference type="Pfam" id="PF22624">
    <property type="entry name" value="AASDHPPT_N"/>
    <property type="match status" value="1"/>
</dbReference>
<dbReference type="GO" id="GO:0008897">
    <property type="term" value="F:holo-[acyl-carrier-protein] synthase activity"/>
    <property type="evidence" value="ECO:0007669"/>
    <property type="project" value="InterPro"/>
</dbReference>
<organism evidence="8 9">
    <name type="scientific">Aceticella autotrophica</name>
    <dbReference type="NCBI Taxonomy" id="2755338"/>
    <lineage>
        <taxon>Bacteria</taxon>
        <taxon>Bacillati</taxon>
        <taxon>Bacillota</taxon>
        <taxon>Clostridia</taxon>
        <taxon>Thermoanaerobacterales</taxon>
        <taxon>Thermoanaerobacteraceae</taxon>
        <taxon>Aceticella</taxon>
    </lineage>
</organism>
<keyword evidence="3 8" id="KW-0808">Transferase</keyword>
<gene>
    <name evidence="8" type="ORF">ACETAC_04385</name>
</gene>
<proteinExistence type="inferred from homology"/>
<evidence type="ECO:0000259" key="6">
    <source>
        <dbReference type="Pfam" id="PF01648"/>
    </source>
</evidence>
<keyword evidence="4" id="KW-0479">Metal-binding</keyword>
<accession>A0A975AX56</accession>
<dbReference type="GO" id="GO:0006633">
    <property type="term" value="P:fatty acid biosynthetic process"/>
    <property type="evidence" value="ECO:0007669"/>
    <property type="project" value="InterPro"/>
</dbReference>
<dbReference type="PANTHER" id="PTHR12215">
    <property type="entry name" value="PHOSPHOPANTETHEINE TRANSFERASE"/>
    <property type="match status" value="1"/>
</dbReference>
<evidence type="ECO:0000313" key="9">
    <source>
        <dbReference type="Proteomes" id="UP000671913"/>
    </source>
</evidence>
<dbReference type="PANTHER" id="PTHR12215:SF10">
    <property type="entry name" value="L-AMINOADIPATE-SEMIALDEHYDE DEHYDROGENASE-PHOSPHOPANTETHEINYL TRANSFERASE"/>
    <property type="match status" value="1"/>
</dbReference>
<name>A0A975AX56_9THEO</name>
<evidence type="ECO:0000256" key="5">
    <source>
        <dbReference type="ARBA" id="ARBA00022842"/>
    </source>
</evidence>
<keyword evidence="9" id="KW-1185">Reference proteome</keyword>
<reference evidence="8" key="1">
    <citation type="submission" date="2020-08" db="EMBL/GenBank/DDBJ databases">
        <title>Genomic insights into the carbon and energy metabolism of the first obligate autotrophic acetogenic bacterium Aceticella autotrophica gen. nov., sp. nov.</title>
        <authorList>
            <person name="Toshchakov S.V."/>
            <person name="Elcheninov A.G."/>
            <person name="Kublanov I.V."/>
            <person name="Frolov E.N."/>
            <person name="Lebedinsky A.V."/>
        </authorList>
    </citation>
    <scope>NUCLEOTIDE SEQUENCE</scope>
    <source>
        <strain evidence="8">3443-3Ac</strain>
    </source>
</reference>
<dbReference type="GO" id="GO:0000287">
    <property type="term" value="F:magnesium ion binding"/>
    <property type="evidence" value="ECO:0007669"/>
    <property type="project" value="InterPro"/>
</dbReference>
<dbReference type="InterPro" id="IPR037143">
    <property type="entry name" value="4-PPantetheinyl_Trfase_dom_sf"/>
</dbReference>
<dbReference type="GO" id="GO:0019878">
    <property type="term" value="P:lysine biosynthetic process via aminoadipic acid"/>
    <property type="evidence" value="ECO:0007669"/>
    <property type="project" value="TreeGrafter"/>
</dbReference>
<feature type="domain" description="4'-phosphopantetheinyl transferase N-terminal" evidence="7">
    <location>
        <begin position="18"/>
        <end position="99"/>
    </location>
</feature>
<dbReference type="NCBIfam" id="TIGR00556">
    <property type="entry name" value="pantethn_trn"/>
    <property type="match status" value="1"/>
</dbReference>
<dbReference type="InterPro" id="IPR008278">
    <property type="entry name" value="4-PPantetheinyl_Trfase_dom"/>
</dbReference>
<dbReference type="SUPFAM" id="SSF56214">
    <property type="entry name" value="4'-phosphopantetheinyl transferase"/>
    <property type="match status" value="2"/>
</dbReference>
<comment type="cofactor">
    <cofactor evidence="1">
        <name>Mg(2+)</name>
        <dbReference type="ChEBI" id="CHEBI:18420"/>
    </cofactor>
</comment>
<evidence type="ECO:0000256" key="3">
    <source>
        <dbReference type="ARBA" id="ARBA00022679"/>
    </source>
</evidence>
<comment type="similarity">
    <text evidence="2">Belongs to the P-Pant transferase superfamily. Gsp/Sfp/HetI/AcpT family.</text>
</comment>